<dbReference type="GO" id="GO:0016787">
    <property type="term" value="F:hydrolase activity"/>
    <property type="evidence" value="ECO:0007669"/>
    <property type="project" value="UniProtKB-KW"/>
</dbReference>
<sequence>TSPYARKEVVDGVLTAVPASGAAEVEAQVVDPVKVTDRVLDNGIVRVTFDDNGLMTSVRDLVADREVLAGPGNLLQLHSDLPNFWDAWDIDAHYRRRHVDLVDVDAITAVDQGIRIERSFGSSRITQLVSLRPGSARVDVRTKIDWHEEEKILKAAFPLDVHAERSAAEIQFGHVYRPTHTNTSWDAARFEIYAHRWMHVAETGYGVAVLNDSTYGHDVT</sequence>
<comment type="caution">
    <text evidence="2">The sequence shown here is derived from an EMBL/GenBank/DDBJ whole genome shotgun (WGS) entry which is preliminary data.</text>
</comment>
<dbReference type="PANTHER" id="PTHR46017">
    <property type="entry name" value="ALPHA-MANNOSIDASE 2C1"/>
    <property type="match status" value="1"/>
</dbReference>
<evidence type="ECO:0000313" key="2">
    <source>
        <dbReference type="EMBL" id="MFD1051291.1"/>
    </source>
</evidence>
<dbReference type="Gene3D" id="2.70.98.30">
    <property type="entry name" value="Golgi alpha-mannosidase II, domain 4"/>
    <property type="match status" value="1"/>
</dbReference>
<protein>
    <submittedName>
        <fullName evidence="2">Glycoside hydrolase family 38 C-terminal domain-containing protein</fullName>
    </submittedName>
</protein>
<gene>
    <name evidence="2" type="ORF">ACFQ1S_40000</name>
</gene>
<dbReference type="InterPro" id="IPR011682">
    <property type="entry name" value="Glyco_hydro_38_C"/>
</dbReference>
<evidence type="ECO:0000259" key="1">
    <source>
        <dbReference type="Pfam" id="PF07748"/>
    </source>
</evidence>
<keyword evidence="3" id="KW-1185">Reference proteome</keyword>
<feature type="non-terminal residue" evidence="2">
    <location>
        <position position="1"/>
    </location>
</feature>
<dbReference type="InterPro" id="IPR011013">
    <property type="entry name" value="Gal_mutarotase_sf_dom"/>
</dbReference>
<dbReference type="PANTHER" id="PTHR46017:SF1">
    <property type="entry name" value="ALPHA-MANNOSIDASE 2C1"/>
    <property type="match status" value="1"/>
</dbReference>
<dbReference type="Proteomes" id="UP001597045">
    <property type="component" value="Unassembled WGS sequence"/>
</dbReference>
<feature type="non-terminal residue" evidence="2">
    <location>
        <position position="220"/>
    </location>
</feature>
<reference evidence="3" key="1">
    <citation type="journal article" date="2019" name="Int. J. Syst. Evol. Microbiol.">
        <title>The Global Catalogue of Microorganisms (GCM) 10K type strain sequencing project: providing services to taxonomists for standard genome sequencing and annotation.</title>
        <authorList>
            <consortium name="The Broad Institute Genomics Platform"/>
            <consortium name="The Broad Institute Genome Sequencing Center for Infectious Disease"/>
            <person name="Wu L."/>
            <person name="Ma J."/>
        </authorList>
    </citation>
    <scope>NUCLEOTIDE SEQUENCE [LARGE SCALE GENOMIC DNA]</scope>
    <source>
        <strain evidence="3">JCM 31486</strain>
    </source>
</reference>
<keyword evidence="2" id="KW-0378">Hydrolase</keyword>
<proteinExistence type="predicted"/>
<accession>A0ABW3MKY1</accession>
<name>A0ABW3MKY1_9PSEU</name>
<organism evidence="2 3">
    <name type="scientific">Kibdelosporangium lantanae</name>
    <dbReference type="NCBI Taxonomy" id="1497396"/>
    <lineage>
        <taxon>Bacteria</taxon>
        <taxon>Bacillati</taxon>
        <taxon>Actinomycetota</taxon>
        <taxon>Actinomycetes</taxon>
        <taxon>Pseudonocardiales</taxon>
        <taxon>Pseudonocardiaceae</taxon>
        <taxon>Kibdelosporangium</taxon>
    </lineage>
</organism>
<dbReference type="EMBL" id="JBHTIS010003474">
    <property type="protein sequence ID" value="MFD1051291.1"/>
    <property type="molecule type" value="Genomic_DNA"/>
</dbReference>
<dbReference type="SUPFAM" id="SSF74650">
    <property type="entry name" value="Galactose mutarotase-like"/>
    <property type="match status" value="1"/>
</dbReference>
<evidence type="ECO:0000313" key="3">
    <source>
        <dbReference type="Proteomes" id="UP001597045"/>
    </source>
</evidence>
<feature type="domain" description="Glycosyl hydrolase family 38 C-terminal" evidence="1">
    <location>
        <begin position="40"/>
        <end position="219"/>
    </location>
</feature>
<dbReference type="Pfam" id="PF07748">
    <property type="entry name" value="Glyco_hydro_38C"/>
    <property type="match status" value="1"/>
</dbReference>